<feature type="site" description="Important for substrate specificity" evidence="5">
    <location>
        <position position="154"/>
    </location>
</feature>
<comment type="function">
    <text evidence="5">Nucleoside triphosphate pyrophosphatase that hydrolyzes 7-methyl-GTP (m(7)GTP). May have a dual role in cell division arrest and in preventing the incorporation of modified nucleotides into cellular nucleic acids.</text>
</comment>
<comment type="subcellular location">
    <subcellularLocation>
        <location evidence="1 5">Cytoplasm</location>
    </subcellularLocation>
</comment>
<evidence type="ECO:0000256" key="5">
    <source>
        <dbReference type="HAMAP-Rule" id="MF_00528"/>
    </source>
</evidence>
<dbReference type="NCBIfam" id="TIGR00172">
    <property type="entry name" value="maf"/>
    <property type="match status" value="1"/>
</dbReference>
<keyword evidence="4 5" id="KW-0546">Nucleotide metabolism</keyword>
<dbReference type="EMBL" id="CP081864">
    <property type="protein sequence ID" value="QZN94252.1"/>
    <property type="molecule type" value="Genomic_DNA"/>
</dbReference>
<proteinExistence type="inferred from homology"/>
<dbReference type="InterPro" id="IPR003697">
    <property type="entry name" value="Maf-like"/>
</dbReference>
<evidence type="ECO:0000256" key="4">
    <source>
        <dbReference type="ARBA" id="ARBA00023080"/>
    </source>
</evidence>
<keyword evidence="7" id="KW-1185">Reference proteome</keyword>
<keyword evidence="2 5" id="KW-0963">Cytoplasm</keyword>
<protein>
    <recommendedName>
        <fullName evidence="5">7-methyl-GTP pyrophosphatase</fullName>
        <shortName evidence="5">m(7)GTP pyrophosphatase</shortName>
        <ecNumber evidence="5">3.6.1.-</ecNumber>
    </recommendedName>
</protein>
<dbReference type="Gene3D" id="3.90.950.10">
    <property type="match status" value="1"/>
</dbReference>
<dbReference type="Proteomes" id="UP000825886">
    <property type="component" value="Chromosome"/>
</dbReference>
<feature type="site" description="Important for substrate specificity" evidence="5">
    <location>
        <position position="12"/>
    </location>
</feature>
<dbReference type="HAMAP" id="MF_00528">
    <property type="entry name" value="Maf"/>
    <property type="match status" value="1"/>
</dbReference>
<dbReference type="CDD" id="cd00555">
    <property type="entry name" value="Maf"/>
    <property type="match status" value="1"/>
</dbReference>
<dbReference type="SUPFAM" id="SSF52972">
    <property type="entry name" value="ITPase-like"/>
    <property type="match status" value="1"/>
</dbReference>
<sequence>MSQIVLASTSPYRKSLLAKLGLPFQCANPDIDETPRPQESAVALVERLAREKAQALATRYPAHLIIGGDQVCVLDGVITGKPLIAEKAVQQLRQASGNRVTFYTGLALLNSASGALQSQVEPFDVHFRTLSEEEIAAYLAREQPWHCAGSFKSEGLGIALFDKLSGRDPNTLVGLPLIALCEMLRQEGVNALTLTGLG</sequence>
<comment type="cofactor">
    <cofactor evidence="5">
        <name>a divalent metal cation</name>
        <dbReference type="ChEBI" id="CHEBI:60240"/>
    </cofactor>
</comment>
<dbReference type="PIRSF" id="PIRSF006305">
    <property type="entry name" value="Maf"/>
    <property type="match status" value="1"/>
</dbReference>
<dbReference type="InterPro" id="IPR029001">
    <property type="entry name" value="ITPase-like_fam"/>
</dbReference>
<reference evidence="6 7" key="1">
    <citation type="submission" date="2021-08" db="EMBL/GenBank/DDBJ databases">
        <title>Culture and genomic analysis of Symbiopectobacterium purcellii sp. nov. gen. nov., isolated from the leafhopper Empoasca decipiens.</title>
        <authorList>
            <person name="Nadal-Jimenez P."/>
            <person name="Siozios S."/>
            <person name="Halliday N."/>
            <person name="Camara M."/>
            <person name="Hurst G.D.D."/>
        </authorList>
    </citation>
    <scope>NUCLEOTIDE SEQUENCE [LARGE SCALE GENOMIC DNA]</scope>
    <source>
        <strain evidence="6 7">SyEd1</strain>
    </source>
</reference>
<evidence type="ECO:0000256" key="3">
    <source>
        <dbReference type="ARBA" id="ARBA00022801"/>
    </source>
</evidence>
<name>A0ABX9AGG6_9ENTR</name>
<dbReference type="PANTHER" id="PTHR43213:SF10">
    <property type="entry name" value="7-METHYL-GTP PYROPHOSPHATASE"/>
    <property type="match status" value="1"/>
</dbReference>
<dbReference type="RefSeq" id="WP_222157377.1">
    <property type="nucleotide sequence ID" value="NZ_CP081864.1"/>
</dbReference>
<evidence type="ECO:0000256" key="2">
    <source>
        <dbReference type="ARBA" id="ARBA00022490"/>
    </source>
</evidence>
<comment type="catalytic activity">
    <reaction evidence="5">
        <text>N(7)-methyl-GTP + H2O = N(7)-methyl-GMP + diphosphate + H(+)</text>
        <dbReference type="Rhea" id="RHEA:58744"/>
        <dbReference type="ChEBI" id="CHEBI:15377"/>
        <dbReference type="ChEBI" id="CHEBI:15378"/>
        <dbReference type="ChEBI" id="CHEBI:33019"/>
        <dbReference type="ChEBI" id="CHEBI:58285"/>
        <dbReference type="ChEBI" id="CHEBI:87133"/>
    </reaction>
</comment>
<accession>A0ABX9AGG6</accession>
<organism evidence="6 7">
    <name type="scientific">Symbiopectobacterium purcellii</name>
    <dbReference type="NCBI Taxonomy" id="2871826"/>
    <lineage>
        <taxon>Bacteria</taxon>
        <taxon>Pseudomonadati</taxon>
        <taxon>Pseudomonadota</taxon>
        <taxon>Gammaproteobacteria</taxon>
        <taxon>Enterobacterales</taxon>
        <taxon>Enterobacteriaceae</taxon>
    </lineage>
</organism>
<dbReference type="EC" id="3.6.1.-" evidence="5"/>
<feature type="site" description="Important for substrate specificity" evidence="5">
    <location>
        <position position="70"/>
    </location>
</feature>
<keyword evidence="3 5" id="KW-0378">Hydrolase</keyword>
<evidence type="ECO:0000313" key="6">
    <source>
        <dbReference type="EMBL" id="QZN94252.1"/>
    </source>
</evidence>
<dbReference type="PANTHER" id="PTHR43213">
    <property type="entry name" value="BIFUNCTIONAL DTTP/UTP PYROPHOSPHATASE/METHYLTRANSFERASE PROTEIN-RELATED"/>
    <property type="match status" value="1"/>
</dbReference>
<dbReference type="Pfam" id="PF02545">
    <property type="entry name" value="Maf"/>
    <property type="match status" value="1"/>
</dbReference>
<comment type="caution">
    <text evidence="5">Lacks conserved residue(s) required for the propagation of feature annotation.</text>
</comment>
<gene>
    <name evidence="6" type="ORF">K6K13_12815</name>
</gene>
<feature type="active site" description="Proton acceptor" evidence="5">
    <location>
        <position position="69"/>
    </location>
</feature>
<comment type="similarity">
    <text evidence="5">Belongs to the Maf family. YceF subfamily.</text>
</comment>
<evidence type="ECO:0000313" key="7">
    <source>
        <dbReference type="Proteomes" id="UP000825886"/>
    </source>
</evidence>
<evidence type="ECO:0000256" key="1">
    <source>
        <dbReference type="ARBA" id="ARBA00004496"/>
    </source>
</evidence>